<comment type="caution">
    <text evidence="1">The sequence shown here is derived from an EMBL/GenBank/DDBJ whole genome shotgun (WGS) entry which is preliminary data.</text>
</comment>
<dbReference type="EMBL" id="JAIWYP010000007">
    <property type="protein sequence ID" value="KAH3793118.1"/>
    <property type="molecule type" value="Genomic_DNA"/>
</dbReference>
<keyword evidence="2" id="KW-1185">Reference proteome</keyword>
<protein>
    <submittedName>
        <fullName evidence="1">Uncharacterized protein</fullName>
    </submittedName>
</protein>
<dbReference type="Proteomes" id="UP000828390">
    <property type="component" value="Unassembled WGS sequence"/>
</dbReference>
<dbReference type="AlphaFoldDB" id="A0A9D4F6W8"/>
<sequence>MFNTEIRKHIEETSCHGFLIIDTANSSSWGLGSKQKQECSINTALPKTVTFSRNCTGCIRSTILKLNHGLANSEIVKSEFTDAHLSKGVGVSPDGKRIYVTDFGNKLRTLTRDGTVTATLQDPAFKHGRVTANIHVAATGQWIQSARQSSIPSLLTLHTLHLSTLMKKRENL</sequence>
<proteinExistence type="predicted"/>
<accession>A0A9D4F6W8</accession>
<name>A0A9D4F6W8_DREPO</name>
<dbReference type="InterPro" id="IPR011044">
    <property type="entry name" value="Quino_amine_DH_bsu"/>
</dbReference>
<dbReference type="SUPFAM" id="SSF50969">
    <property type="entry name" value="YVTN repeat-like/Quinoprotein amine dehydrogenase"/>
    <property type="match status" value="1"/>
</dbReference>
<gene>
    <name evidence="1" type="ORF">DPMN_146623</name>
</gene>
<evidence type="ECO:0000313" key="2">
    <source>
        <dbReference type="Proteomes" id="UP000828390"/>
    </source>
</evidence>
<organism evidence="1 2">
    <name type="scientific">Dreissena polymorpha</name>
    <name type="common">Zebra mussel</name>
    <name type="synonym">Mytilus polymorpha</name>
    <dbReference type="NCBI Taxonomy" id="45954"/>
    <lineage>
        <taxon>Eukaryota</taxon>
        <taxon>Metazoa</taxon>
        <taxon>Spiralia</taxon>
        <taxon>Lophotrochozoa</taxon>
        <taxon>Mollusca</taxon>
        <taxon>Bivalvia</taxon>
        <taxon>Autobranchia</taxon>
        <taxon>Heteroconchia</taxon>
        <taxon>Euheterodonta</taxon>
        <taxon>Imparidentia</taxon>
        <taxon>Neoheterodontei</taxon>
        <taxon>Myida</taxon>
        <taxon>Dreissenoidea</taxon>
        <taxon>Dreissenidae</taxon>
        <taxon>Dreissena</taxon>
    </lineage>
</organism>
<reference evidence="1" key="1">
    <citation type="journal article" date="2019" name="bioRxiv">
        <title>The Genome of the Zebra Mussel, Dreissena polymorpha: A Resource for Invasive Species Research.</title>
        <authorList>
            <person name="McCartney M.A."/>
            <person name="Auch B."/>
            <person name="Kono T."/>
            <person name="Mallez S."/>
            <person name="Zhang Y."/>
            <person name="Obille A."/>
            <person name="Becker A."/>
            <person name="Abrahante J.E."/>
            <person name="Garbe J."/>
            <person name="Badalamenti J.P."/>
            <person name="Herman A."/>
            <person name="Mangelson H."/>
            <person name="Liachko I."/>
            <person name="Sullivan S."/>
            <person name="Sone E.D."/>
            <person name="Koren S."/>
            <person name="Silverstein K.A.T."/>
            <person name="Beckman K.B."/>
            <person name="Gohl D.M."/>
        </authorList>
    </citation>
    <scope>NUCLEOTIDE SEQUENCE</scope>
    <source>
        <strain evidence="1">Duluth1</strain>
        <tissue evidence="1">Whole animal</tissue>
    </source>
</reference>
<reference evidence="1" key="2">
    <citation type="submission" date="2020-11" db="EMBL/GenBank/DDBJ databases">
        <authorList>
            <person name="McCartney M.A."/>
            <person name="Auch B."/>
            <person name="Kono T."/>
            <person name="Mallez S."/>
            <person name="Becker A."/>
            <person name="Gohl D.M."/>
            <person name="Silverstein K.A.T."/>
            <person name="Koren S."/>
            <person name="Bechman K.B."/>
            <person name="Herman A."/>
            <person name="Abrahante J.E."/>
            <person name="Garbe J."/>
        </authorList>
    </citation>
    <scope>NUCLEOTIDE SEQUENCE</scope>
    <source>
        <strain evidence="1">Duluth1</strain>
        <tissue evidence="1">Whole animal</tissue>
    </source>
</reference>
<evidence type="ECO:0000313" key="1">
    <source>
        <dbReference type="EMBL" id="KAH3793118.1"/>
    </source>
</evidence>